<dbReference type="CDD" id="cd17537">
    <property type="entry name" value="REC_FixJ"/>
    <property type="match status" value="1"/>
</dbReference>
<evidence type="ECO:0000256" key="5">
    <source>
        <dbReference type="ARBA" id="ARBA00023163"/>
    </source>
</evidence>
<dbReference type="PROSITE" id="PS00622">
    <property type="entry name" value="HTH_LUXR_1"/>
    <property type="match status" value="1"/>
</dbReference>
<dbReference type="InterPro" id="IPR001789">
    <property type="entry name" value="Sig_transdc_resp-reg_receiver"/>
</dbReference>
<dbReference type="InterPro" id="IPR036388">
    <property type="entry name" value="WH-like_DNA-bd_sf"/>
</dbReference>
<evidence type="ECO:0000313" key="11">
    <source>
        <dbReference type="Proteomes" id="UP000199561"/>
    </source>
</evidence>
<dbReference type="SUPFAM" id="SSF52172">
    <property type="entry name" value="CheY-like"/>
    <property type="match status" value="1"/>
</dbReference>
<evidence type="ECO:0000259" key="8">
    <source>
        <dbReference type="PROSITE" id="PS50110"/>
    </source>
</evidence>
<dbReference type="PRINTS" id="PR00038">
    <property type="entry name" value="HTHLUXR"/>
</dbReference>
<keyword evidence="2" id="KW-0902">Two-component regulatory system</keyword>
<keyword evidence="4" id="KW-0238">DNA-binding</keyword>
<dbReference type="InterPro" id="IPR000792">
    <property type="entry name" value="Tscrpt_reg_LuxR_C"/>
</dbReference>
<reference evidence="9" key="2">
    <citation type="submission" date="2021-02" db="EMBL/GenBank/DDBJ databases">
        <authorList>
            <person name="Han P."/>
        </authorList>
    </citation>
    <scope>NUCLEOTIDE SEQUENCE</scope>
    <source>
        <strain evidence="9">Nitrosomonas nitrosa 18-3D</strain>
    </source>
</reference>
<evidence type="ECO:0000256" key="3">
    <source>
        <dbReference type="ARBA" id="ARBA00023015"/>
    </source>
</evidence>
<dbReference type="GO" id="GO:0003677">
    <property type="term" value="F:DNA binding"/>
    <property type="evidence" value="ECO:0007669"/>
    <property type="project" value="UniProtKB-KW"/>
</dbReference>
<dbReference type="Pfam" id="PF00196">
    <property type="entry name" value="GerE"/>
    <property type="match status" value="1"/>
</dbReference>
<dbReference type="Gene3D" id="3.40.50.2300">
    <property type="match status" value="1"/>
</dbReference>
<evidence type="ECO:0000259" key="7">
    <source>
        <dbReference type="PROSITE" id="PS50043"/>
    </source>
</evidence>
<gene>
    <name evidence="9" type="primary">tdiR</name>
    <name evidence="9" type="ORF">NMYAN_50059</name>
    <name evidence="10" type="ORF">SAMN05421880_11370</name>
</gene>
<dbReference type="InterPro" id="IPR011006">
    <property type="entry name" value="CheY-like_superfamily"/>
</dbReference>
<dbReference type="EMBL" id="CAJNAP010000045">
    <property type="protein sequence ID" value="CAE6514245.1"/>
    <property type="molecule type" value="Genomic_DNA"/>
</dbReference>
<dbReference type="GO" id="GO:0006355">
    <property type="term" value="P:regulation of DNA-templated transcription"/>
    <property type="evidence" value="ECO:0007669"/>
    <property type="project" value="InterPro"/>
</dbReference>
<evidence type="ECO:0000256" key="4">
    <source>
        <dbReference type="ARBA" id="ARBA00023125"/>
    </source>
</evidence>
<keyword evidence="5" id="KW-0804">Transcription</keyword>
<dbReference type="GO" id="GO:0000160">
    <property type="term" value="P:phosphorelay signal transduction system"/>
    <property type="evidence" value="ECO:0007669"/>
    <property type="project" value="UniProtKB-KW"/>
</dbReference>
<dbReference type="SMART" id="SM00421">
    <property type="entry name" value="HTH_LUXR"/>
    <property type="match status" value="1"/>
</dbReference>
<dbReference type="InterPro" id="IPR016032">
    <property type="entry name" value="Sig_transdc_resp-reg_C-effctor"/>
</dbReference>
<keyword evidence="3" id="KW-0805">Transcription regulation</keyword>
<dbReference type="EMBL" id="FOUF01000013">
    <property type="protein sequence ID" value="SFM34003.1"/>
    <property type="molecule type" value="Genomic_DNA"/>
</dbReference>
<feature type="domain" description="Response regulatory" evidence="8">
    <location>
        <begin position="7"/>
        <end position="124"/>
    </location>
</feature>
<dbReference type="Pfam" id="PF00072">
    <property type="entry name" value="Response_reg"/>
    <property type="match status" value="1"/>
</dbReference>
<proteinExistence type="predicted"/>
<sequence length="210" mass="23422">MTSQQPTVFIVDDEPAIRDSLTLLITQEGIQVHTFENAESFLSSMHPLNCQLKSCIILDVRMPGESGIQLQEALIDRNCLIPIIFLTGYGDIPTSVKAIKSGAFDFLTKPFTRAKLLTCIQAAFLESEKRIEANKHNQDILTRLSALTKREHEVMVLAIQGCHNKEIASRLGISHRTVEIHRSNIMHKTGALNLLDLARIAYEGKLDNSS</sequence>
<dbReference type="Proteomes" id="UP000601736">
    <property type="component" value="Unassembled WGS sequence"/>
</dbReference>
<evidence type="ECO:0000313" key="9">
    <source>
        <dbReference type="EMBL" id="CAE6514245.1"/>
    </source>
</evidence>
<dbReference type="FunFam" id="3.40.50.2300:FF:000018">
    <property type="entry name" value="DNA-binding transcriptional regulator NtrC"/>
    <property type="match status" value="1"/>
</dbReference>
<name>A0A1I4Q302_9PROT</name>
<evidence type="ECO:0000313" key="10">
    <source>
        <dbReference type="EMBL" id="SFM34003.1"/>
    </source>
</evidence>
<dbReference type="STRING" id="52442.SAMN05421880_11370"/>
<dbReference type="RefSeq" id="WP_090668669.1">
    <property type="nucleotide sequence ID" value="NZ_CAJNAP010000045.1"/>
</dbReference>
<feature type="domain" description="HTH luxR-type" evidence="7">
    <location>
        <begin position="140"/>
        <end position="205"/>
    </location>
</feature>
<keyword evidence="1 6" id="KW-0597">Phosphoprotein</keyword>
<dbReference type="AlphaFoldDB" id="A0A1I4Q302"/>
<keyword evidence="11" id="KW-1185">Reference proteome</keyword>
<dbReference type="CDD" id="cd06170">
    <property type="entry name" value="LuxR_C_like"/>
    <property type="match status" value="1"/>
</dbReference>
<feature type="modified residue" description="4-aspartylphosphate" evidence="6">
    <location>
        <position position="59"/>
    </location>
</feature>
<evidence type="ECO:0000256" key="1">
    <source>
        <dbReference type="ARBA" id="ARBA00022553"/>
    </source>
</evidence>
<protein>
    <submittedName>
        <fullName evidence="9">Transcriptional regulatory protein TdiR</fullName>
    </submittedName>
    <submittedName>
        <fullName evidence="10">Two component transcriptional regulator, LuxR family</fullName>
    </submittedName>
</protein>
<dbReference type="PANTHER" id="PTHR44688:SF16">
    <property type="entry name" value="DNA-BINDING TRANSCRIPTIONAL ACTIVATOR DEVR_DOSR"/>
    <property type="match status" value="1"/>
</dbReference>
<dbReference type="PANTHER" id="PTHR44688">
    <property type="entry name" value="DNA-BINDING TRANSCRIPTIONAL ACTIVATOR DEVR_DOSR"/>
    <property type="match status" value="1"/>
</dbReference>
<dbReference type="PROSITE" id="PS50043">
    <property type="entry name" value="HTH_LUXR_2"/>
    <property type="match status" value="1"/>
</dbReference>
<accession>A0A1I4Q302</accession>
<dbReference type="SMART" id="SM00448">
    <property type="entry name" value="REC"/>
    <property type="match status" value="1"/>
</dbReference>
<dbReference type="SUPFAM" id="SSF46894">
    <property type="entry name" value="C-terminal effector domain of the bipartite response regulators"/>
    <property type="match status" value="1"/>
</dbReference>
<reference evidence="10 11" key="1">
    <citation type="submission" date="2016-10" db="EMBL/GenBank/DDBJ databases">
        <authorList>
            <person name="de Groot N.N."/>
        </authorList>
    </citation>
    <scope>NUCLEOTIDE SEQUENCE [LARGE SCALE GENOMIC DNA]</scope>
    <source>
        <strain evidence="10 11">Nm146</strain>
    </source>
</reference>
<evidence type="ECO:0000256" key="2">
    <source>
        <dbReference type="ARBA" id="ARBA00023012"/>
    </source>
</evidence>
<evidence type="ECO:0000256" key="6">
    <source>
        <dbReference type="PROSITE-ProRule" id="PRU00169"/>
    </source>
</evidence>
<dbReference type="Proteomes" id="UP000199561">
    <property type="component" value="Unassembled WGS sequence"/>
</dbReference>
<organism evidence="10 11">
    <name type="scientific">Nitrosomonas nitrosa</name>
    <dbReference type="NCBI Taxonomy" id="52442"/>
    <lineage>
        <taxon>Bacteria</taxon>
        <taxon>Pseudomonadati</taxon>
        <taxon>Pseudomonadota</taxon>
        <taxon>Betaproteobacteria</taxon>
        <taxon>Nitrosomonadales</taxon>
        <taxon>Nitrosomonadaceae</taxon>
        <taxon>Nitrosomonas</taxon>
    </lineage>
</organism>
<dbReference type="PROSITE" id="PS50110">
    <property type="entry name" value="RESPONSE_REGULATORY"/>
    <property type="match status" value="1"/>
</dbReference>
<dbReference type="Gene3D" id="1.10.10.10">
    <property type="entry name" value="Winged helix-like DNA-binding domain superfamily/Winged helix DNA-binding domain"/>
    <property type="match status" value="1"/>
</dbReference>